<dbReference type="EMBL" id="CP002062">
    <property type="protein sequence ID" value="ADJ16173.1"/>
    <property type="molecule type" value="Genomic_DNA"/>
</dbReference>
<keyword evidence="1" id="KW-0472">Membrane</keyword>
<dbReference type="KEGG" id="hje:HacjB3_13960"/>
<organism evidence="2 4">
    <name type="scientific">Halalkalicoccus jeotgali (strain DSM 18796 / CECT 7217 / JCM 14584 / KCTC 4019 / B3)</name>
    <dbReference type="NCBI Taxonomy" id="795797"/>
    <lineage>
        <taxon>Archaea</taxon>
        <taxon>Methanobacteriati</taxon>
        <taxon>Methanobacteriota</taxon>
        <taxon>Stenosarchaea group</taxon>
        <taxon>Halobacteria</taxon>
        <taxon>Halobacteriales</taxon>
        <taxon>Halococcaceae</taxon>
        <taxon>Halalkalicoccus</taxon>
    </lineage>
</organism>
<dbReference type="Proteomes" id="UP000000390">
    <property type="component" value="Chromosome"/>
</dbReference>
<dbReference type="EMBL" id="AOHV01000025">
    <property type="protein sequence ID" value="ELY37601.1"/>
    <property type="molecule type" value="Genomic_DNA"/>
</dbReference>
<keyword evidence="5" id="KW-1185">Reference proteome</keyword>
<dbReference type="AlphaFoldDB" id="D8J8C7"/>
<keyword evidence="1" id="KW-0812">Transmembrane</keyword>
<reference evidence="3 5" key="2">
    <citation type="journal article" date="2014" name="PLoS Genet.">
        <title>Phylogenetically driven sequencing of extremely halophilic archaea reveals strategies for static and dynamic osmo-response.</title>
        <authorList>
            <person name="Becker E.A."/>
            <person name="Seitzer P.M."/>
            <person name="Tritt A."/>
            <person name="Larsen D."/>
            <person name="Krusor M."/>
            <person name="Yao A.I."/>
            <person name="Wu D."/>
            <person name="Madern D."/>
            <person name="Eisen J.A."/>
            <person name="Darling A.E."/>
            <person name="Facciotti M.T."/>
        </authorList>
    </citation>
    <scope>NUCLEOTIDE SEQUENCE [LARGE SCALE GENOMIC DNA]</scope>
    <source>
        <strain evidence="3">B3</strain>
        <strain evidence="5">DSM 18796 / CECT 7217 / JCM 14584 / KCTC 4019 / B3</strain>
    </source>
</reference>
<evidence type="ECO:0000313" key="3">
    <source>
        <dbReference type="EMBL" id="ELY37601.1"/>
    </source>
</evidence>
<dbReference type="Proteomes" id="UP000011645">
    <property type="component" value="Unassembled WGS sequence"/>
</dbReference>
<evidence type="ECO:0000313" key="2">
    <source>
        <dbReference type="EMBL" id="ADJ16173.1"/>
    </source>
</evidence>
<dbReference type="HOGENOM" id="CLU_2874966_0_0_2"/>
<gene>
    <name evidence="2" type="ordered locus">HacjB3_13960</name>
    <name evidence="3" type="ORF">C497_09178</name>
</gene>
<evidence type="ECO:0000313" key="5">
    <source>
        <dbReference type="Proteomes" id="UP000011645"/>
    </source>
</evidence>
<accession>D8J8C7</accession>
<sequence>MNDTTESTKRILLVTTAAVVAGGSMVAMLLSGDGNIWIALSAFGFLLIAAIGFVQVIYRHLLA</sequence>
<feature type="transmembrane region" description="Helical" evidence="1">
    <location>
        <begin position="12"/>
        <end position="30"/>
    </location>
</feature>
<keyword evidence="1" id="KW-1133">Transmembrane helix</keyword>
<protein>
    <submittedName>
        <fullName evidence="2">Uncharacterized protein</fullName>
    </submittedName>
</protein>
<evidence type="ECO:0000313" key="4">
    <source>
        <dbReference type="Proteomes" id="UP000000390"/>
    </source>
</evidence>
<proteinExistence type="predicted"/>
<evidence type="ECO:0000256" key="1">
    <source>
        <dbReference type="SAM" id="Phobius"/>
    </source>
</evidence>
<feature type="transmembrane region" description="Helical" evidence="1">
    <location>
        <begin position="36"/>
        <end position="58"/>
    </location>
</feature>
<reference evidence="2 4" key="1">
    <citation type="journal article" date="2010" name="J. Bacteriol.">
        <title>Complete genome sequence of Halalkalicoccus jeotgali B3(T), an extremely halophilic archaeon.</title>
        <authorList>
            <person name="Roh S.W."/>
            <person name="Nam Y.D."/>
            <person name="Nam S.H."/>
            <person name="Choi S.H."/>
            <person name="Park H.S."/>
            <person name="Bae J.W."/>
        </authorList>
    </citation>
    <scope>NUCLEOTIDE SEQUENCE [LARGE SCALE GENOMIC DNA]</scope>
    <source>
        <strain evidence="2">B3</strain>
        <strain evidence="4">DSM 18796 / CECT 7217 / JCM 14584 / KCTC 4019 / B3</strain>
    </source>
</reference>
<name>D8J8C7_HALJB</name>